<dbReference type="Pfam" id="PF07454">
    <property type="entry name" value="SpoIIP"/>
    <property type="match status" value="1"/>
</dbReference>
<dbReference type="InterPro" id="IPR010897">
    <property type="entry name" value="Spore_II_P"/>
</dbReference>
<dbReference type="OrthoDB" id="1633470at2"/>
<reference evidence="2 3" key="1">
    <citation type="submission" date="2018-10" db="EMBL/GenBank/DDBJ databases">
        <title>Phylogenomics of Brevibacillus.</title>
        <authorList>
            <person name="Dunlap C."/>
        </authorList>
    </citation>
    <scope>NUCLEOTIDE SEQUENCE [LARGE SCALE GENOMIC DNA]</scope>
    <source>
        <strain evidence="2 3">JCM 15716</strain>
    </source>
</reference>
<gene>
    <name evidence="2" type="ORF">EDM56_23645</name>
</gene>
<keyword evidence="3" id="KW-1185">Reference proteome</keyword>
<feature type="region of interest" description="Disordered" evidence="1">
    <location>
        <begin position="130"/>
        <end position="175"/>
    </location>
</feature>
<dbReference type="NCBIfam" id="TIGR02867">
    <property type="entry name" value="spore_II_P"/>
    <property type="match status" value="1"/>
</dbReference>
<sequence>MAAILQRHFVVLSLCTAFLFVLTGILSLSGNRVMPTSNTLQQAAANISSLAMLKVIGREIPSLADSVETTAAQSSSWTSFLFEAMTNIQPGDLRSLLGRELPGLLTFDDARIIVPGLGTELSDLYVENTPHDLPNIEVPQPAGGEQTGQKETPPPATTVPPKTSTGEPKPNTPIATKGNVVFIYHSHNRESWLSETKRVGQSVDSPTRNITLVGERLADNLREKGIGVDTNSDDITQRLVDQGRSFTLSYAESLKVVKSELEENRNIQYLFDLHRDDQPREKTTIEINGKSYARLFFVIGLINKNHEKNAEFATKLHMLLEKKYPGLSRGVTGKGSKDGNGEYNQSISPGSLLIEFGGTGNTVQECYNSAAALADVFAEYFWQAERANATVTESTDKR</sequence>
<dbReference type="RefSeq" id="WP_122920401.1">
    <property type="nucleotide sequence ID" value="NZ_RHHQ01000020.1"/>
</dbReference>
<name>A0A3M8D337_9BACL</name>
<dbReference type="AlphaFoldDB" id="A0A3M8D337"/>
<proteinExistence type="predicted"/>
<evidence type="ECO:0000256" key="1">
    <source>
        <dbReference type="SAM" id="MobiDB-lite"/>
    </source>
</evidence>
<protein>
    <submittedName>
        <fullName evidence="2">Stage II sporulation protein P</fullName>
    </submittedName>
</protein>
<accession>A0A3M8D337</accession>
<dbReference type="EMBL" id="RHHQ01000020">
    <property type="protein sequence ID" value="RNB82323.1"/>
    <property type="molecule type" value="Genomic_DNA"/>
</dbReference>
<evidence type="ECO:0000313" key="2">
    <source>
        <dbReference type="EMBL" id="RNB82323.1"/>
    </source>
</evidence>
<comment type="caution">
    <text evidence="2">The sequence shown here is derived from an EMBL/GenBank/DDBJ whole genome shotgun (WGS) entry which is preliminary data.</text>
</comment>
<organism evidence="2 3">
    <name type="scientific">Brevibacillus fluminis</name>
    <dbReference type="NCBI Taxonomy" id="511487"/>
    <lineage>
        <taxon>Bacteria</taxon>
        <taxon>Bacillati</taxon>
        <taxon>Bacillota</taxon>
        <taxon>Bacilli</taxon>
        <taxon>Bacillales</taxon>
        <taxon>Paenibacillaceae</taxon>
        <taxon>Brevibacillus</taxon>
    </lineage>
</organism>
<evidence type="ECO:0000313" key="3">
    <source>
        <dbReference type="Proteomes" id="UP000271031"/>
    </source>
</evidence>
<dbReference type="Proteomes" id="UP000271031">
    <property type="component" value="Unassembled WGS sequence"/>
</dbReference>